<dbReference type="InterPro" id="IPR035965">
    <property type="entry name" value="PAS-like_dom_sf"/>
</dbReference>
<dbReference type="InterPro" id="IPR000700">
    <property type="entry name" value="PAS-assoc_C"/>
</dbReference>
<feature type="modified residue" description="4-aspartylphosphate" evidence="1">
    <location>
        <position position="65"/>
    </location>
</feature>
<evidence type="ECO:0000256" key="1">
    <source>
        <dbReference type="PROSITE-ProRule" id="PRU00169"/>
    </source>
</evidence>
<dbReference type="PROSITE" id="PS50110">
    <property type="entry name" value="RESPONSE_REGULATORY"/>
    <property type="match status" value="2"/>
</dbReference>
<dbReference type="EMBL" id="BAABBN010000007">
    <property type="protein sequence ID" value="GAA3930087.1"/>
    <property type="molecule type" value="Genomic_DNA"/>
</dbReference>
<dbReference type="InterPro" id="IPR052155">
    <property type="entry name" value="Biofilm_reg_signaling"/>
</dbReference>
<dbReference type="PROSITE" id="PS50887">
    <property type="entry name" value="GGDEF"/>
    <property type="match status" value="1"/>
</dbReference>
<dbReference type="InterPro" id="IPR035919">
    <property type="entry name" value="EAL_sf"/>
</dbReference>
<feature type="domain" description="PAS" evidence="3">
    <location>
        <begin position="148"/>
        <end position="219"/>
    </location>
</feature>
<dbReference type="Pfam" id="PF00563">
    <property type="entry name" value="EAL"/>
    <property type="match status" value="1"/>
</dbReference>
<gene>
    <name evidence="7" type="ORF">GCM10022277_28450</name>
</gene>
<evidence type="ECO:0008006" key="9">
    <source>
        <dbReference type="Google" id="ProtNLM"/>
    </source>
</evidence>
<dbReference type="RefSeq" id="WP_344799217.1">
    <property type="nucleotide sequence ID" value="NZ_BAABBN010000007.1"/>
</dbReference>
<evidence type="ECO:0000259" key="6">
    <source>
        <dbReference type="PROSITE" id="PS50887"/>
    </source>
</evidence>
<dbReference type="Gene3D" id="3.30.70.270">
    <property type="match status" value="1"/>
</dbReference>
<dbReference type="SMART" id="SM00086">
    <property type="entry name" value="PAC"/>
    <property type="match status" value="2"/>
</dbReference>
<dbReference type="InterPro" id="IPR001789">
    <property type="entry name" value="Sig_transdc_resp-reg_receiver"/>
</dbReference>
<name>A0ABP7MTR4_9GAMM</name>
<organism evidence="7 8">
    <name type="scientific">Litoribacillus peritrichatus</name>
    <dbReference type="NCBI Taxonomy" id="718191"/>
    <lineage>
        <taxon>Bacteria</taxon>
        <taxon>Pseudomonadati</taxon>
        <taxon>Pseudomonadota</taxon>
        <taxon>Gammaproteobacteria</taxon>
        <taxon>Oceanospirillales</taxon>
        <taxon>Oceanospirillaceae</taxon>
        <taxon>Litoribacillus</taxon>
    </lineage>
</organism>
<dbReference type="PANTHER" id="PTHR44757:SF2">
    <property type="entry name" value="BIOFILM ARCHITECTURE MAINTENANCE PROTEIN MBAA"/>
    <property type="match status" value="1"/>
</dbReference>
<dbReference type="SUPFAM" id="SSF55785">
    <property type="entry name" value="PYP-like sensor domain (PAS domain)"/>
    <property type="match status" value="2"/>
</dbReference>
<feature type="domain" description="Response regulatory" evidence="2">
    <location>
        <begin position="14"/>
        <end position="130"/>
    </location>
</feature>
<feature type="domain" description="Response regulatory" evidence="2">
    <location>
        <begin position="1007"/>
        <end position="1122"/>
    </location>
</feature>
<dbReference type="CDD" id="cd00130">
    <property type="entry name" value="PAS"/>
    <property type="match status" value="2"/>
</dbReference>
<feature type="domain" description="PAC" evidence="4">
    <location>
        <begin position="515"/>
        <end position="567"/>
    </location>
</feature>
<feature type="domain" description="PAS" evidence="3">
    <location>
        <begin position="442"/>
        <end position="486"/>
    </location>
</feature>
<evidence type="ECO:0000259" key="5">
    <source>
        <dbReference type="PROSITE" id="PS50883"/>
    </source>
</evidence>
<reference evidence="8" key="1">
    <citation type="journal article" date="2019" name="Int. J. Syst. Evol. Microbiol.">
        <title>The Global Catalogue of Microorganisms (GCM) 10K type strain sequencing project: providing services to taxonomists for standard genome sequencing and annotation.</title>
        <authorList>
            <consortium name="The Broad Institute Genomics Platform"/>
            <consortium name="The Broad Institute Genome Sequencing Center for Infectious Disease"/>
            <person name="Wu L."/>
            <person name="Ma J."/>
        </authorList>
    </citation>
    <scope>NUCLEOTIDE SEQUENCE [LARGE SCALE GENOMIC DNA]</scope>
    <source>
        <strain evidence="8">JCM 17551</strain>
    </source>
</reference>
<dbReference type="SUPFAM" id="SSF55073">
    <property type="entry name" value="Nucleotide cyclase"/>
    <property type="match status" value="1"/>
</dbReference>
<dbReference type="PROSITE" id="PS50883">
    <property type="entry name" value="EAL"/>
    <property type="match status" value="1"/>
</dbReference>
<dbReference type="PROSITE" id="PS50112">
    <property type="entry name" value="PAS"/>
    <property type="match status" value="2"/>
</dbReference>
<dbReference type="SUPFAM" id="SSF141868">
    <property type="entry name" value="EAL domain-like"/>
    <property type="match status" value="1"/>
</dbReference>
<dbReference type="Proteomes" id="UP001501565">
    <property type="component" value="Unassembled WGS sequence"/>
</dbReference>
<feature type="domain" description="GGDEF" evidence="6">
    <location>
        <begin position="599"/>
        <end position="733"/>
    </location>
</feature>
<protein>
    <recommendedName>
        <fullName evidence="9">EAL domain-containing protein</fullName>
    </recommendedName>
</protein>
<dbReference type="CDD" id="cd17569">
    <property type="entry name" value="REC_HupR-like"/>
    <property type="match status" value="1"/>
</dbReference>
<evidence type="ECO:0000259" key="2">
    <source>
        <dbReference type="PROSITE" id="PS50110"/>
    </source>
</evidence>
<dbReference type="SMART" id="SM00091">
    <property type="entry name" value="PAS"/>
    <property type="match status" value="2"/>
</dbReference>
<evidence type="ECO:0000259" key="4">
    <source>
        <dbReference type="PROSITE" id="PS50113"/>
    </source>
</evidence>
<dbReference type="InterPro" id="IPR043128">
    <property type="entry name" value="Rev_trsase/Diguanyl_cyclase"/>
</dbReference>
<dbReference type="Pfam" id="PF00072">
    <property type="entry name" value="Response_reg"/>
    <property type="match status" value="2"/>
</dbReference>
<dbReference type="CDD" id="cd01948">
    <property type="entry name" value="EAL"/>
    <property type="match status" value="1"/>
</dbReference>
<accession>A0ABP7MTR4</accession>
<keyword evidence="8" id="KW-1185">Reference proteome</keyword>
<evidence type="ECO:0000259" key="3">
    <source>
        <dbReference type="PROSITE" id="PS50112"/>
    </source>
</evidence>
<dbReference type="SMART" id="SM00052">
    <property type="entry name" value="EAL"/>
    <property type="match status" value="1"/>
</dbReference>
<dbReference type="InterPro" id="IPR011006">
    <property type="entry name" value="CheY-like_superfamily"/>
</dbReference>
<dbReference type="CDD" id="cd01949">
    <property type="entry name" value="GGDEF"/>
    <property type="match status" value="1"/>
</dbReference>
<evidence type="ECO:0000313" key="7">
    <source>
        <dbReference type="EMBL" id="GAA3930087.1"/>
    </source>
</evidence>
<dbReference type="SMART" id="SM00448">
    <property type="entry name" value="REC"/>
    <property type="match status" value="2"/>
</dbReference>
<dbReference type="InterPro" id="IPR000160">
    <property type="entry name" value="GGDEF_dom"/>
</dbReference>
<dbReference type="Gene3D" id="3.20.20.450">
    <property type="entry name" value="EAL domain"/>
    <property type="match status" value="1"/>
</dbReference>
<dbReference type="InterPro" id="IPR001633">
    <property type="entry name" value="EAL_dom"/>
</dbReference>
<proteinExistence type="predicted"/>
<dbReference type="SMART" id="SM00267">
    <property type="entry name" value="GGDEF"/>
    <property type="match status" value="1"/>
</dbReference>
<evidence type="ECO:0000313" key="8">
    <source>
        <dbReference type="Proteomes" id="UP001501565"/>
    </source>
</evidence>
<dbReference type="Pfam" id="PF13426">
    <property type="entry name" value="PAS_9"/>
    <property type="match status" value="2"/>
</dbReference>
<dbReference type="NCBIfam" id="TIGR00254">
    <property type="entry name" value="GGDEF"/>
    <property type="match status" value="1"/>
</dbReference>
<dbReference type="InterPro" id="IPR029787">
    <property type="entry name" value="Nucleotide_cyclase"/>
</dbReference>
<dbReference type="CDD" id="cd00156">
    <property type="entry name" value="REC"/>
    <property type="match status" value="1"/>
</dbReference>
<dbReference type="PANTHER" id="PTHR44757">
    <property type="entry name" value="DIGUANYLATE CYCLASE DGCP"/>
    <property type="match status" value="1"/>
</dbReference>
<dbReference type="InterPro" id="IPR000014">
    <property type="entry name" value="PAS"/>
</dbReference>
<dbReference type="Gene3D" id="3.40.50.2300">
    <property type="match status" value="2"/>
</dbReference>
<dbReference type="Pfam" id="PF00990">
    <property type="entry name" value="GGDEF"/>
    <property type="match status" value="1"/>
</dbReference>
<dbReference type="InterPro" id="IPR001610">
    <property type="entry name" value="PAC"/>
</dbReference>
<feature type="modified residue" description="4-aspartylphosphate" evidence="1">
    <location>
        <position position="1056"/>
    </location>
</feature>
<comment type="caution">
    <text evidence="7">The sequence shown here is derived from an EMBL/GenBank/DDBJ whole genome shotgun (WGS) entry which is preliminary data.</text>
</comment>
<feature type="domain" description="EAL" evidence="5">
    <location>
        <begin position="742"/>
        <end position="996"/>
    </location>
</feature>
<dbReference type="PROSITE" id="PS50113">
    <property type="entry name" value="PAC"/>
    <property type="match status" value="1"/>
</dbReference>
<sequence>MNQAVFLDTQSEYFVLIVEDDEKDAECISGCLDELGLNLHYQVVRDRLQFQQALNEQHLHLIISDCNLPGLPLEYIIDCSHEAFEDIPIIIVAGGLTEDRASEILRTGLRDFISKNDLSRLAPAIKRELKERELRLEQRYAQSFLLRQSALLDSIINSQRDASIIVNARTEIEFWNLPAEKLFQYQTIEIIGQKINQILYRPQNLSSQFSSLKSYVFDELRLLCPATVELLLSAKNNRPLPAELTIQPFEVEGETKYNLVIRDISKLLQDRVKNKLKAEYAIANARLLESLADAQSIQTLCFDVISRFLGLSNIKSLLVNLLIRESENKHHLVQKGFDVEEGIIEEQPIHFIFDDQHVSERPMVNPVQFSTIPRSTSYELNEIDGPCLWVPLVPVGGDSESHDVMIVSLEFGTEFESFELKLIAELAKTAANILKAFIDNLKRMKLERAVEMCPSSIVITDREGSIEYVNQKLIENSGYSAEEIIGSKTSLFSSGQTSSAVYIDLWNTIQSGKSWIGEIQNKKKNGALYWEKLNIFPVSNASGEIINYVGIKEDITNQKESRKKLDYLSTHDNVTGLSNRALFLDRLEQAIEQHKASESKFAVLLLNVKNFRQYNELFGYLICNALLKRISEVLITQLDSSESISRAPGAEFLILIPNITSLDSLTERYLQIIEGFQKPTIFNDNELDIQFCSGAAIYPVHGDTSDQLITLVEETRYLSKGSNERNKLHFSSPVVQGYSISRTQFKAKIKKALEQDEFELFYQPQVDSSTGQVIGCEALIRWFSKDQGMISPTVFIPVAEECQLIVDIGNWALNAACAQLKEWQAYVPAKFTVAINLSTRHLASLDLVNYVEELINKYEIDPTMLEFEITESAIIENLEGTVDVLRQLQILGCSISVDDFGTGYSNLTYLRQIPLDRLKIDRCFIKEMAYILEDASLSRMIIQISHTLGLEVVAEGVETEAQYHLLKKFNCDFFQGFYFSKPKPAAEVLELIKAPTWKLKAEDSKDTLLIIDDEKAILSALKRILKRKPYKVMTTTNPMEALEILAANDVGVIISDQRMPAMAGTELLRRVKSMHPDTVRIMLSGFTDVETLSRAVNEGSIYKFIHKPWEDQDLIEEIDNAFEVYAENKAKHHS</sequence>
<dbReference type="SUPFAM" id="SSF52172">
    <property type="entry name" value="CheY-like"/>
    <property type="match status" value="2"/>
</dbReference>
<dbReference type="NCBIfam" id="TIGR00229">
    <property type="entry name" value="sensory_box"/>
    <property type="match status" value="1"/>
</dbReference>
<keyword evidence="1" id="KW-0597">Phosphoprotein</keyword>
<dbReference type="Gene3D" id="3.30.450.20">
    <property type="entry name" value="PAS domain"/>
    <property type="match status" value="2"/>
</dbReference>